<gene>
    <name evidence="3" type="ORF">Tci_015842</name>
</gene>
<evidence type="ECO:0000259" key="1">
    <source>
        <dbReference type="Pfam" id="PF07727"/>
    </source>
</evidence>
<dbReference type="Pfam" id="PF07727">
    <property type="entry name" value="RVT_2"/>
    <property type="match status" value="1"/>
</dbReference>
<comment type="caution">
    <text evidence="3">The sequence shown here is derived from an EMBL/GenBank/DDBJ whole genome shotgun (WGS) entry which is preliminary data.</text>
</comment>
<reference evidence="3" key="1">
    <citation type="journal article" date="2019" name="Sci. Rep.">
        <title>Draft genome of Tanacetum cinerariifolium, the natural source of mosquito coil.</title>
        <authorList>
            <person name="Yamashiro T."/>
            <person name="Shiraishi A."/>
            <person name="Satake H."/>
            <person name="Nakayama K."/>
        </authorList>
    </citation>
    <scope>NUCLEOTIDE SEQUENCE</scope>
</reference>
<organism evidence="3">
    <name type="scientific">Tanacetum cinerariifolium</name>
    <name type="common">Dalmatian daisy</name>
    <name type="synonym">Chrysanthemum cinerariifolium</name>
    <dbReference type="NCBI Taxonomy" id="118510"/>
    <lineage>
        <taxon>Eukaryota</taxon>
        <taxon>Viridiplantae</taxon>
        <taxon>Streptophyta</taxon>
        <taxon>Embryophyta</taxon>
        <taxon>Tracheophyta</taxon>
        <taxon>Spermatophyta</taxon>
        <taxon>Magnoliopsida</taxon>
        <taxon>eudicotyledons</taxon>
        <taxon>Gunneridae</taxon>
        <taxon>Pentapetalae</taxon>
        <taxon>asterids</taxon>
        <taxon>campanulids</taxon>
        <taxon>Asterales</taxon>
        <taxon>Asteraceae</taxon>
        <taxon>Asteroideae</taxon>
        <taxon>Anthemideae</taxon>
        <taxon>Anthemidinae</taxon>
        <taxon>Tanacetum</taxon>
    </lineage>
</organism>
<sequence>MVVFEIVMSNSNTNNHSVYAVSNKRAKLNLDSSLLWHCRLGHISKKHIEKLQHDGLLNSIDTKCFEKCVSCLSGKMARKPYSHQVERAKDLLRLIHTDSAACVLSMVPAKKVEKTPYEVWSTRTRHTPYQMCLNIKADEYEFGDLNKPVNYKAALLDLESDKWLNAMNVEMQSIKDNEVWDLVDLHPNGKTVGSKWLFKNKTDMDGVVHTYKARLVAKGFTQTSGID</sequence>
<proteinExistence type="predicted"/>
<protein>
    <submittedName>
        <fullName evidence="3">Retrotransposon protein, putative, Ty1-copia subclass</fullName>
    </submittedName>
</protein>
<dbReference type="EMBL" id="BKCJ010001766">
    <property type="protein sequence ID" value="GEU43864.1"/>
    <property type="molecule type" value="Genomic_DNA"/>
</dbReference>
<feature type="domain" description="GAG-pre-integrase" evidence="2">
    <location>
        <begin position="10"/>
        <end position="76"/>
    </location>
</feature>
<dbReference type="Pfam" id="PF13976">
    <property type="entry name" value="gag_pre-integrs"/>
    <property type="match status" value="1"/>
</dbReference>
<dbReference type="InterPro" id="IPR013103">
    <property type="entry name" value="RVT_2"/>
</dbReference>
<evidence type="ECO:0000259" key="2">
    <source>
        <dbReference type="Pfam" id="PF13976"/>
    </source>
</evidence>
<accession>A0A6L2K7J7</accession>
<dbReference type="InterPro" id="IPR025724">
    <property type="entry name" value="GAG-pre-integrase_dom"/>
</dbReference>
<dbReference type="AlphaFoldDB" id="A0A6L2K7J7"/>
<feature type="domain" description="Reverse transcriptase Ty1/copia-type" evidence="1">
    <location>
        <begin position="177"/>
        <end position="227"/>
    </location>
</feature>
<name>A0A6L2K7J7_TANCI</name>
<evidence type="ECO:0000313" key="3">
    <source>
        <dbReference type="EMBL" id="GEU43864.1"/>
    </source>
</evidence>